<evidence type="ECO:0000259" key="11">
    <source>
        <dbReference type="Pfam" id="PF02767"/>
    </source>
</evidence>
<sequence length="360" mass="38552">MKFTIPADALADAAMYVSKSISQRPPNPILSGILIDAVESTLRLSGFDFEKSSRATVSAIVDEPGHVLLSARMFTDIARKFKSKTLTVEVDGTRANITVGSAKYTMTAMPYADFPALPQLPEPAGTLDAEQFTAAISEVAGAASTDPSIAMLMCVELTAENGELFLRATDRYRLAEASLPWSGDDFHAIIPAPWLSDVAKNIAGETQLLISDTMVGVRSGNRATTSLITGGDYPKIRSLFPDQIPITVTVDRAELLDIVGRVSLVAERNTPVRLTITDGQIIVDAGTGENAQGHEVLAAELDGDPITVAYNPGYLQWTLNTMPGNTVQLGFVTSPKPTLFTPPGSDNPKHLLMPVRLPEK</sequence>
<evidence type="ECO:0000256" key="5">
    <source>
        <dbReference type="ARBA" id="ARBA00022695"/>
    </source>
</evidence>
<comment type="subunit">
    <text evidence="9">Forms a ring-shaped head-to-tail homodimer around DNA.</text>
</comment>
<comment type="caution">
    <text evidence="13">The sequence shown here is derived from an EMBL/GenBank/DDBJ whole genome shotgun (WGS) entry which is preliminary data.</text>
</comment>
<evidence type="ECO:0000256" key="6">
    <source>
        <dbReference type="ARBA" id="ARBA00022705"/>
    </source>
</evidence>
<dbReference type="InterPro" id="IPR001001">
    <property type="entry name" value="DNA_polIII_beta"/>
</dbReference>
<feature type="domain" description="DNA polymerase III beta sliding clamp central" evidence="11">
    <location>
        <begin position="127"/>
        <end position="235"/>
    </location>
</feature>
<dbReference type="EMBL" id="JBHSCQ010000004">
    <property type="protein sequence ID" value="MFC4264580.1"/>
    <property type="molecule type" value="Genomic_DNA"/>
</dbReference>
<dbReference type="Pfam" id="PF00712">
    <property type="entry name" value="DNA_pol3_beta"/>
    <property type="match status" value="1"/>
</dbReference>
<evidence type="ECO:0000259" key="12">
    <source>
        <dbReference type="Pfam" id="PF02768"/>
    </source>
</evidence>
<dbReference type="SUPFAM" id="SSF55979">
    <property type="entry name" value="DNA clamp"/>
    <property type="match status" value="3"/>
</dbReference>
<evidence type="ECO:0000256" key="9">
    <source>
        <dbReference type="PIRNR" id="PIRNR000804"/>
    </source>
</evidence>
<evidence type="ECO:0000259" key="10">
    <source>
        <dbReference type="Pfam" id="PF00712"/>
    </source>
</evidence>
<dbReference type="Proteomes" id="UP001595773">
    <property type="component" value="Unassembled WGS sequence"/>
</dbReference>
<keyword evidence="14" id="KW-1185">Reference proteome</keyword>
<accession>A0ABV8QY56</accession>
<gene>
    <name evidence="13" type="primary">dnaN</name>
    <name evidence="13" type="ORF">ACFOW9_03085</name>
</gene>
<evidence type="ECO:0000256" key="4">
    <source>
        <dbReference type="ARBA" id="ARBA00022679"/>
    </source>
</evidence>
<evidence type="ECO:0000256" key="1">
    <source>
        <dbReference type="ARBA" id="ARBA00004496"/>
    </source>
</evidence>
<dbReference type="CDD" id="cd00140">
    <property type="entry name" value="beta_clamp"/>
    <property type="match status" value="1"/>
</dbReference>
<protein>
    <recommendedName>
        <fullName evidence="9">Beta sliding clamp</fullName>
    </recommendedName>
</protein>
<evidence type="ECO:0000256" key="2">
    <source>
        <dbReference type="ARBA" id="ARBA00010752"/>
    </source>
</evidence>
<feature type="domain" description="DNA polymerase III beta sliding clamp N-terminal" evidence="10">
    <location>
        <begin position="1"/>
        <end position="118"/>
    </location>
</feature>
<evidence type="ECO:0000256" key="3">
    <source>
        <dbReference type="ARBA" id="ARBA00022490"/>
    </source>
</evidence>
<feature type="domain" description="DNA polymerase III beta sliding clamp C-terminal" evidence="12">
    <location>
        <begin position="237"/>
        <end position="356"/>
    </location>
</feature>
<name>A0ABV8QY56_9MICC</name>
<comment type="subcellular location">
    <subcellularLocation>
        <location evidence="1 9">Cytoplasm</location>
    </subcellularLocation>
</comment>
<keyword evidence="7 9" id="KW-0239">DNA-directed DNA polymerase</keyword>
<comment type="similarity">
    <text evidence="2 9">Belongs to the beta sliding clamp family.</text>
</comment>
<dbReference type="PIRSF" id="PIRSF000804">
    <property type="entry name" value="DNA_pol_III_b"/>
    <property type="match status" value="1"/>
</dbReference>
<reference evidence="14" key="1">
    <citation type="journal article" date="2019" name="Int. J. Syst. Evol. Microbiol.">
        <title>The Global Catalogue of Microorganisms (GCM) 10K type strain sequencing project: providing services to taxonomists for standard genome sequencing and annotation.</title>
        <authorList>
            <consortium name="The Broad Institute Genomics Platform"/>
            <consortium name="The Broad Institute Genome Sequencing Center for Infectious Disease"/>
            <person name="Wu L."/>
            <person name="Ma J."/>
        </authorList>
    </citation>
    <scope>NUCLEOTIDE SEQUENCE [LARGE SCALE GENOMIC DNA]</scope>
    <source>
        <strain evidence="14">CGMCC 1.10698</strain>
    </source>
</reference>
<keyword evidence="5 9" id="KW-0548">Nucleotidyltransferase</keyword>
<dbReference type="Pfam" id="PF02767">
    <property type="entry name" value="DNA_pol3_beta_2"/>
    <property type="match status" value="1"/>
</dbReference>
<dbReference type="InterPro" id="IPR022637">
    <property type="entry name" value="DNA_polIII_beta_cen"/>
</dbReference>
<dbReference type="GO" id="GO:0003887">
    <property type="term" value="F:DNA-directed DNA polymerase activity"/>
    <property type="evidence" value="ECO:0007669"/>
    <property type="project" value="UniProtKB-EC"/>
</dbReference>
<dbReference type="PANTHER" id="PTHR30478">
    <property type="entry name" value="DNA POLYMERASE III SUBUNIT BETA"/>
    <property type="match status" value="1"/>
</dbReference>
<dbReference type="PANTHER" id="PTHR30478:SF0">
    <property type="entry name" value="BETA SLIDING CLAMP"/>
    <property type="match status" value="1"/>
</dbReference>
<keyword evidence="3 9" id="KW-0963">Cytoplasm</keyword>
<dbReference type="SMART" id="SM00480">
    <property type="entry name" value="POL3Bc"/>
    <property type="match status" value="1"/>
</dbReference>
<evidence type="ECO:0000313" key="14">
    <source>
        <dbReference type="Proteomes" id="UP001595773"/>
    </source>
</evidence>
<evidence type="ECO:0000256" key="7">
    <source>
        <dbReference type="ARBA" id="ARBA00022932"/>
    </source>
</evidence>
<keyword evidence="6 9" id="KW-0235">DNA replication</keyword>
<evidence type="ECO:0000256" key="8">
    <source>
        <dbReference type="ARBA" id="ARBA00023125"/>
    </source>
</evidence>
<proteinExistence type="inferred from homology"/>
<organism evidence="13 14">
    <name type="scientific">Arthrobacter cryoconiti</name>
    <dbReference type="NCBI Taxonomy" id="748907"/>
    <lineage>
        <taxon>Bacteria</taxon>
        <taxon>Bacillati</taxon>
        <taxon>Actinomycetota</taxon>
        <taxon>Actinomycetes</taxon>
        <taxon>Micrococcales</taxon>
        <taxon>Micrococcaceae</taxon>
        <taxon>Arthrobacter</taxon>
    </lineage>
</organism>
<dbReference type="InterPro" id="IPR022634">
    <property type="entry name" value="DNA_polIII_beta_N"/>
</dbReference>
<dbReference type="InterPro" id="IPR046938">
    <property type="entry name" value="DNA_clamp_sf"/>
</dbReference>
<keyword evidence="8" id="KW-0238">DNA-binding</keyword>
<evidence type="ECO:0000313" key="13">
    <source>
        <dbReference type="EMBL" id="MFC4264580.1"/>
    </source>
</evidence>
<dbReference type="RefSeq" id="WP_230067754.1">
    <property type="nucleotide sequence ID" value="NZ_BAABLL010000001.1"/>
</dbReference>
<dbReference type="NCBIfam" id="TIGR00663">
    <property type="entry name" value="dnan"/>
    <property type="match status" value="1"/>
</dbReference>
<dbReference type="Gene3D" id="3.10.150.10">
    <property type="entry name" value="DNA Polymerase III, subunit A, domain 2"/>
    <property type="match status" value="3"/>
</dbReference>
<dbReference type="Pfam" id="PF02768">
    <property type="entry name" value="DNA_pol3_beta_3"/>
    <property type="match status" value="1"/>
</dbReference>
<dbReference type="InterPro" id="IPR022635">
    <property type="entry name" value="DNA_polIII_beta_C"/>
</dbReference>
<comment type="function">
    <text evidence="9">Confers DNA tethering and processivity to DNA polymerases and other proteins. Acts as a clamp, forming a ring around DNA (a reaction catalyzed by the clamp-loading complex) which diffuses in an ATP-independent manner freely and bidirectionally along dsDNA. Initially characterized for its ability to contact the catalytic subunit of DNA polymerase III (Pol III), a complex, multichain enzyme responsible for most of the replicative synthesis in bacteria; Pol III exhibits 3'-5' exonuclease proofreading activity. The beta chain is required for initiation of replication as well as for processivity of DNA replication.</text>
</comment>
<keyword evidence="4 9" id="KW-0808">Transferase</keyword>